<dbReference type="Pfam" id="PF13472">
    <property type="entry name" value="Lipase_GDSL_2"/>
    <property type="match status" value="1"/>
</dbReference>
<dbReference type="Gene3D" id="3.40.50.1110">
    <property type="entry name" value="SGNH hydrolase"/>
    <property type="match status" value="1"/>
</dbReference>
<dbReference type="PANTHER" id="PTHR43695:SF2">
    <property type="entry name" value="PUTATIVE (AFU_ORTHOLOGUE AFUA_2G17250)-RELATED"/>
    <property type="match status" value="1"/>
</dbReference>
<dbReference type="CDD" id="cd01821">
    <property type="entry name" value="Rhamnogalacturan_acetylesterase_like"/>
    <property type="match status" value="1"/>
</dbReference>
<name>A0ABQ8NLA6_PYRGI</name>
<keyword evidence="1" id="KW-0732">Signal</keyword>
<keyword evidence="4" id="KW-1185">Reference proteome</keyword>
<feature type="domain" description="SGNH hydrolase-type esterase" evidence="2">
    <location>
        <begin position="49"/>
        <end position="205"/>
    </location>
</feature>
<evidence type="ECO:0000259" key="2">
    <source>
        <dbReference type="Pfam" id="PF13472"/>
    </source>
</evidence>
<dbReference type="InterPro" id="IPR037459">
    <property type="entry name" value="RhgT-like"/>
</dbReference>
<dbReference type="SUPFAM" id="SSF52266">
    <property type="entry name" value="SGNH hydrolase"/>
    <property type="match status" value="1"/>
</dbReference>
<gene>
    <name evidence="3" type="ORF">MCOR33_005209</name>
</gene>
<evidence type="ECO:0000313" key="3">
    <source>
        <dbReference type="EMBL" id="KAI6298761.1"/>
    </source>
</evidence>
<evidence type="ECO:0000313" key="4">
    <source>
        <dbReference type="Proteomes" id="UP001059893"/>
    </source>
</evidence>
<feature type="chain" id="PRO_5047205825" description="SGNH hydrolase-type esterase domain-containing protein" evidence="1">
    <location>
        <begin position="29"/>
        <end position="303"/>
    </location>
</feature>
<dbReference type="Proteomes" id="UP001059893">
    <property type="component" value="Unassembled WGS sequence"/>
</dbReference>
<dbReference type="InterPro" id="IPR013830">
    <property type="entry name" value="SGNH_hydro"/>
</dbReference>
<organism evidence="3 4">
    <name type="scientific">Pyricularia grisea</name>
    <name type="common">Crabgrass-specific blast fungus</name>
    <name type="synonym">Magnaporthe grisea</name>
    <dbReference type="NCBI Taxonomy" id="148305"/>
    <lineage>
        <taxon>Eukaryota</taxon>
        <taxon>Fungi</taxon>
        <taxon>Dikarya</taxon>
        <taxon>Ascomycota</taxon>
        <taxon>Pezizomycotina</taxon>
        <taxon>Sordariomycetes</taxon>
        <taxon>Sordariomycetidae</taxon>
        <taxon>Magnaporthales</taxon>
        <taxon>Pyriculariaceae</taxon>
        <taxon>Pyricularia</taxon>
    </lineage>
</organism>
<proteinExistence type="predicted"/>
<protein>
    <recommendedName>
        <fullName evidence="2">SGNH hydrolase-type esterase domain-containing protein</fullName>
    </recommendedName>
</protein>
<dbReference type="InterPro" id="IPR036514">
    <property type="entry name" value="SGNH_hydro_sf"/>
</dbReference>
<accession>A0ABQ8NLA6</accession>
<reference evidence="3" key="1">
    <citation type="submission" date="2021-01" db="EMBL/GenBank/DDBJ databases">
        <title>Deciphering the adaptive evolutionary patterns associated with biogeogrpahic diversity in the finger millet blast pathogen Magnaporthe oryzae in Eastern Africa.</title>
        <authorList>
            <person name="Onyema G."/>
            <person name="Shittu T.A."/>
            <person name="Dodsworth S."/>
            <person name="Devilliers S."/>
            <person name="Muthumeenakshi S."/>
            <person name="Sreenivasaprasad S."/>
        </authorList>
    </citation>
    <scope>NUCLEOTIDE SEQUENCE</scope>
    <source>
        <strain evidence="3">D15/s37</strain>
    </source>
</reference>
<feature type="signal peptide" evidence="1">
    <location>
        <begin position="1"/>
        <end position="28"/>
    </location>
</feature>
<evidence type="ECO:0000256" key="1">
    <source>
        <dbReference type="SAM" id="SignalP"/>
    </source>
</evidence>
<dbReference type="EMBL" id="JABSND010000083">
    <property type="protein sequence ID" value="KAI6298761.1"/>
    <property type="molecule type" value="Genomic_DNA"/>
</dbReference>
<comment type="caution">
    <text evidence="3">The sequence shown here is derived from an EMBL/GenBank/DDBJ whole genome shotgun (WGS) entry which is preliminary data.</text>
</comment>
<dbReference type="PANTHER" id="PTHR43695">
    <property type="entry name" value="PUTATIVE (AFU_ORTHOLOGUE AFUA_2G17250)-RELATED"/>
    <property type="match status" value="1"/>
</dbReference>
<sequence>MRSCACSNRLMAAAFLIGVMPLIAHVGAAPTEVPQQRGCQTKPFAFFLAGDSTTAIQSPNGGGWGTGFLSYLNDTAGAWGVNHGINGATTASFVDAGEWARVISSVQQHSANSSCVVTIQFGHNDQLPSRGVSREQFQSNLEKFAIDVQAAGGLPVILSPLSRRDFWDNGTLVDSLGVERSLAMTAAGNSGARFVDLNQASASYVQALGAEASNKYNSSPRDTTHLDKWGSVVFGRMVADLLLGHGARLDSEDGDVGMMVQNPELTLLQQGGSDELEPRAECLKGWIVEDKELSRKIWRGDAA</sequence>